<dbReference type="InterPro" id="IPR024079">
    <property type="entry name" value="MetalloPept_cat_dom_sf"/>
</dbReference>
<dbReference type="InterPro" id="IPR002870">
    <property type="entry name" value="Peptidase_M12B_N"/>
</dbReference>
<evidence type="ECO:0000313" key="14">
    <source>
        <dbReference type="Ensembl" id="ENSCAFP00020025684.1"/>
    </source>
</evidence>
<feature type="transmembrane region" description="Helical" evidence="9">
    <location>
        <begin position="693"/>
        <end position="713"/>
    </location>
</feature>
<evidence type="ECO:0000256" key="2">
    <source>
        <dbReference type="ARBA" id="ARBA00022692"/>
    </source>
</evidence>
<keyword evidence="2 9" id="KW-0812">Transmembrane</keyword>
<evidence type="ECO:0000256" key="7">
    <source>
        <dbReference type="PROSITE-ProRule" id="PRU00076"/>
    </source>
</evidence>
<dbReference type="Pfam" id="PF08516">
    <property type="entry name" value="ADAM_CR"/>
    <property type="match status" value="1"/>
</dbReference>
<feature type="binding site" evidence="8">
    <location>
        <position position="353"/>
    </location>
    <ligand>
        <name>Zn(2+)</name>
        <dbReference type="ChEBI" id="CHEBI:29105"/>
        <note>catalytic</note>
    </ligand>
</feature>
<dbReference type="SUPFAM" id="SSF55486">
    <property type="entry name" value="Metalloproteases ('zincins'), catalytic domain"/>
    <property type="match status" value="1"/>
</dbReference>
<dbReference type="Pfam" id="PF01562">
    <property type="entry name" value="Pep_M12B_propep"/>
    <property type="match status" value="1"/>
</dbReference>
<keyword evidence="3 9" id="KW-1133">Transmembrane helix</keyword>
<dbReference type="PROSITE" id="PS00427">
    <property type="entry name" value="DISINTEGRIN_1"/>
    <property type="match status" value="1"/>
</dbReference>
<keyword evidence="5 7" id="KW-1015">Disulfide bond</keyword>
<evidence type="ECO:0000256" key="10">
    <source>
        <dbReference type="SAM" id="SignalP"/>
    </source>
</evidence>
<dbReference type="Pfam" id="PF00200">
    <property type="entry name" value="Disintegrin"/>
    <property type="match status" value="1"/>
</dbReference>
<evidence type="ECO:0000259" key="12">
    <source>
        <dbReference type="PROSITE" id="PS50214"/>
    </source>
</evidence>
<feature type="domain" description="EGF-like" evidence="11">
    <location>
        <begin position="634"/>
        <end position="667"/>
    </location>
</feature>
<comment type="subcellular location">
    <subcellularLocation>
        <location evidence="1">Membrane</location>
        <topology evidence="1">Single-pass type I membrane protein</topology>
    </subcellularLocation>
</comment>
<dbReference type="PANTHER" id="PTHR11905">
    <property type="entry name" value="ADAM A DISINTEGRIN AND METALLOPROTEASE DOMAIN"/>
    <property type="match status" value="1"/>
</dbReference>
<evidence type="ECO:0000256" key="5">
    <source>
        <dbReference type="ARBA" id="ARBA00023157"/>
    </source>
</evidence>
<feature type="active site" evidence="8">
    <location>
        <position position="344"/>
    </location>
</feature>
<dbReference type="InterPro" id="IPR036436">
    <property type="entry name" value="Disintegrin_dom_sf"/>
</dbReference>
<dbReference type="SMART" id="SM00608">
    <property type="entry name" value="ACR"/>
    <property type="match status" value="1"/>
</dbReference>
<reference evidence="14" key="2">
    <citation type="submission" date="2025-09" db="UniProtKB">
        <authorList>
            <consortium name="Ensembl"/>
        </authorList>
    </citation>
    <scope>IDENTIFICATION</scope>
</reference>
<dbReference type="GO" id="GO:0008584">
    <property type="term" value="P:male gonad development"/>
    <property type="evidence" value="ECO:0007669"/>
    <property type="project" value="TreeGrafter"/>
</dbReference>
<dbReference type="Gene3D" id="3.40.390.10">
    <property type="entry name" value="Collagenase (Catalytic Domain)"/>
    <property type="match status" value="1"/>
</dbReference>
<comment type="caution">
    <text evidence="7">Lacks conserved residue(s) required for the propagation of feature annotation.</text>
</comment>
<feature type="signal peptide" evidence="10">
    <location>
        <begin position="1"/>
        <end position="28"/>
    </location>
</feature>
<keyword evidence="8" id="KW-0479">Metal-binding</keyword>
<evidence type="ECO:0000256" key="4">
    <source>
        <dbReference type="ARBA" id="ARBA00023136"/>
    </source>
</evidence>
<dbReference type="AlphaFoldDB" id="A0A8C0L6V1"/>
<dbReference type="GO" id="GO:0006508">
    <property type="term" value="P:proteolysis"/>
    <property type="evidence" value="ECO:0007669"/>
    <property type="project" value="InterPro"/>
</dbReference>
<dbReference type="SUPFAM" id="SSF57552">
    <property type="entry name" value="Blood coagulation inhibitor (disintegrin)"/>
    <property type="match status" value="1"/>
</dbReference>
<dbReference type="InterPro" id="IPR001590">
    <property type="entry name" value="Peptidase_M12B"/>
</dbReference>
<feature type="binding site" evidence="8">
    <location>
        <position position="343"/>
    </location>
    <ligand>
        <name>Zn(2+)</name>
        <dbReference type="ChEBI" id="CHEBI:29105"/>
        <note>catalytic</note>
    </ligand>
</feature>
<feature type="domain" description="Disintegrin" evidence="12">
    <location>
        <begin position="404"/>
        <end position="490"/>
    </location>
</feature>
<dbReference type="SMART" id="SM00050">
    <property type="entry name" value="DISIN"/>
    <property type="match status" value="1"/>
</dbReference>
<dbReference type="GeneTree" id="ENSGT00940000162954"/>
<evidence type="ECO:0000313" key="15">
    <source>
        <dbReference type="Proteomes" id="UP000694391"/>
    </source>
</evidence>
<organism evidence="14 15">
    <name type="scientific">Canis lupus dingo</name>
    <name type="common">dingo</name>
    <dbReference type="NCBI Taxonomy" id="286419"/>
    <lineage>
        <taxon>Eukaryota</taxon>
        <taxon>Metazoa</taxon>
        <taxon>Chordata</taxon>
        <taxon>Craniata</taxon>
        <taxon>Vertebrata</taxon>
        <taxon>Euteleostomi</taxon>
        <taxon>Mammalia</taxon>
        <taxon>Eutheria</taxon>
        <taxon>Laurasiatheria</taxon>
        <taxon>Carnivora</taxon>
        <taxon>Caniformia</taxon>
        <taxon>Canidae</taxon>
        <taxon>Canis</taxon>
    </lineage>
</organism>
<keyword evidence="4 9" id="KW-0472">Membrane</keyword>
<protein>
    <recommendedName>
        <fullName evidence="16">ADAM metallopeptidase domain 30</fullName>
    </recommendedName>
</protein>
<dbReference type="InterPro" id="IPR034027">
    <property type="entry name" value="Reprolysin_adamalysin"/>
</dbReference>
<dbReference type="InterPro" id="IPR001762">
    <property type="entry name" value="Disintegrin_dom"/>
</dbReference>
<evidence type="ECO:0000259" key="13">
    <source>
        <dbReference type="PROSITE" id="PS50215"/>
    </source>
</evidence>
<keyword evidence="15" id="KW-1185">Reference proteome</keyword>
<keyword evidence="7" id="KW-0245">EGF-like domain</keyword>
<evidence type="ECO:0000256" key="3">
    <source>
        <dbReference type="ARBA" id="ARBA00022989"/>
    </source>
</evidence>
<feature type="disulfide bond" evidence="6">
    <location>
        <begin position="462"/>
        <end position="482"/>
    </location>
</feature>
<evidence type="ECO:0000259" key="11">
    <source>
        <dbReference type="PROSITE" id="PS50026"/>
    </source>
</evidence>
<evidence type="ECO:0000256" key="6">
    <source>
        <dbReference type="PROSITE-ProRule" id="PRU00068"/>
    </source>
</evidence>
<dbReference type="InterPro" id="IPR006586">
    <property type="entry name" value="ADAM_Cys-rich"/>
</dbReference>
<proteinExistence type="predicted"/>
<reference evidence="14" key="1">
    <citation type="submission" date="2025-08" db="UniProtKB">
        <authorList>
            <consortium name="Ensembl"/>
        </authorList>
    </citation>
    <scope>IDENTIFICATION</scope>
</reference>
<dbReference type="GO" id="GO:0004222">
    <property type="term" value="F:metalloendopeptidase activity"/>
    <property type="evidence" value="ECO:0007669"/>
    <property type="project" value="InterPro"/>
</dbReference>
<dbReference type="Ensembl" id="ENSCAFT00020029673.1">
    <property type="protein sequence ID" value="ENSCAFP00020025684.1"/>
    <property type="gene ID" value="ENSCAFG00020020213.1"/>
</dbReference>
<evidence type="ECO:0000256" key="1">
    <source>
        <dbReference type="ARBA" id="ARBA00004479"/>
    </source>
</evidence>
<feature type="domain" description="Peptidase M12B" evidence="13">
    <location>
        <begin position="205"/>
        <end position="398"/>
    </location>
</feature>
<dbReference type="PROSITE" id="PS01186">
    <property type="entry name" value="EGF_2"/>
    <property type="match status" value="1"/>
</dbReference>
<dbReference type="GO" id="GO:0046872">
    <property type="term" value="F:metal ion binding"/>
    <property type="evidence" value="ECO:0007669"/>
    <property type="project" value="UniProtKB-KW"/>
</dbReference>
<accession>A0A8C0L6V1</accession>
<dbReference type="PROSITE" id="PS50026">
    <property type="entry name" value="EGF_3"/>
    <property type="match status" value="1"/>
</dbReference>
<dbReference type="PROSITE" id="PS50215">
    <property type="entry name" value="ADAM_MEPRO"/>
    <property type="match status" value="1"/>
</dbReference>
<dbReference type="CDD" id="cd04269">
    <property type="entry name" value="ZnMc_adamalysin_II_like"/>
    <property type="match status" value="1"/>
</dbReference>
<dbReference type="FunFam" id="4.10.70.10:FF:000001">
    <property type="entry name" value="Disintegrin and metalloproteinase domain-containing protein 22"/>
    <property type="match status" value="1"/>
</dbReference>
<dbReference type="Proteomes" id="UP000694391">
    <property type="component" value="Unplaced"/>
</dbReference>
<dbReference type="Gene3D" id="4.10.70.10">
    <property type="entry name" value="Disintegrin domain"/>
    <property type="match status" value="1"/>
</dbReference>
<dbReference type="PROSITE" id="PS50214">
    <property type="entry name" value="DISINTEGRIN_2"/>
    <property type="match status" value="1"/>
</dbReference>
<feature type="disulfide bond" evidence="7">
    <location>
        <begin position="657"/>
        <end position="666"/>
    </location>
</feature>
<dbReference type="Pfam" id="PF01421">
    <property type="entry name" value="Reprolysin"/>
    <property type="match status" value="1"/>
</dbReference>
<dbReference type="GO" id="GO:1990913">
    <property type="term" value="C:sperm head plasma membrane"/>
    <property type="evidence" value="ECO:0007669"/>
    <property type="project" value="TreeGrafter"/>
</dbReference>
<keyword evidence="8" id="KW-0862">Zinc</keyword>
<dbReference type="GO" id="GO:0009897">
    <property type="term" value="C:external side of plasma membrane"/>
    <property type="evidence" value="ECO:0007669"/>
    <property type="project" value="TreeGrafter"/>
</dbReference>
<feature type="binding site" evidence="8">
    <location>
        <position position="347"/>
    </location>
    <ligand>
        <name>Zn(2+)</name>
        <dbReference type="ChEBI" id="CHEBI:29105"/>
        <note>catalytic</note>
    </ligand>
</feature>
<feature type="chain" id="PRO_5034437240" description="ADAM metallopeptidase domain 30" evidence="10">
    <location>
        <begin position="29"/>
        <end position="789"/>
    </location>
</feature>
<dbReference type="InterPro" id="IPR018358">
    <property type="entry name" value="Disintegrin_CS"/>
</dbReference>
<name>A0A8C0L6V1_CANLU</name>
<evidence type="ECO:0000256" key="8">
    <source>
        <dbReference type="PROSITE-ProRule" id="PRU00276"/>
    </source>
</evidence>
<dbReference type="InterPro" id="IPR000742">
    <property type="entry name" value="EGF"/>
</dbReference>
<keyword evidence="10" id="KW-0732">Signal</keyword>
<dbReference type="PANTHER" id="PTHR11905:SF148">
    <property type="entry name" value="DISINTEGRIN AND METALLOPROTEINASE DOMAIN-CONTAINING PROTEIN 30"/>
    <property type="match status" value="1"/>
</dbReference>
<evidence type="ECO:0000256" key="9">
    <source>
        <dbReference type="SAM" id="Phobius"/>
    </source>
</evidence>
<sequence>MRSGRTLLPQGPSLPTLVLVALLVGALGEDMIFHPEWGFESYEIIIPKKLSFRGGQQGAVEQVSYLLQVKGKKYVLHLWPKRFLLPRNLKVLSYTEQEKLLEDHPYIPRDCNYVGSVEGTQDSEATLSTCMGSLRGILKIDEEHYQIEPLRGSSSFEHVIYLLKEEDKFQNHTCGLTNDELEKLIAENENMARRSDFYNSYKHQKYTEVAMVFDHSRYLFLQSNVTRVIYDAILLIAVMDTFFREIGMRLHLQGTEIWTNEDKININSMNSGEILDAFLRYRKIHLSVQIPHDWGHLYISKTFVHANAIGWSFVGGACVENYSGSVSTLTDINILAASRMSAHELGHGVGMKHDTEFCQCRGRRTCIMGTGSSGFSNCSYLWYFYHAHTSGHCLNNIPGLGYVLERCGNKIVEGNEDCDCGSREECKKDKCCQPDCKFTEGANCSTGLCCHNCHFRPLGYMCREEDNECDLAEYCNGISNLCPNDSYKLDGTPCKHNSLCFRKRCRSRYVQCQNIFGPHAMEAPDQCYHAVNLMGDQYGNCEILGVRAYKACTEANAMCGRLQCINVNTIPDLPEHTIVISTHLQEENLMCWGVGYHKAMIPMGIPDIGVINDGTRCGYNGLCINRTCVNDSVLDFNCFPQKCNHRGVCNNKKNCHCMYGWAPPFCEEVGYGGSIDSGPARKQKEEVPTPVQVVSIMLVRLILLVISVIVVFFKRMIRQTQTKWIHSERQEEAHVQIGQENKGSMPNWRARGPCVEGKTLLEQDLHIPCITQQWKIHFSPLLEHRVMNI</sequence>
<evidence type="ECO:0008006" key="16">
    <source>
        <dbReference type="Google" id="ProtNLM"/>
    </source>
</evidence>